<dbReference type="AlphaFoldDB" id="A0A7C3SIS8"/>
<proteinExistence type="predicted"/>
<protein>
    <submittedName>
        <fullName evidence="1">Uncharacterized protein</fullName>
    </submittedName>
</protein>
<organism evidence="1">
    <name type="scientific">Desulfobacca acetoxidans</name>
    <dbReference type="NCBI Taxonomy" id="60893"/>
    <lineage>
        <taxon>Bacteria</taxon>
        <taxon>Pseudomonadati</taxon>
        <taxon>Thermodesulfobacteriota</taxon>
        <taxon>Desulfobaccia</taxon>
        <taxon>Desulfobaccales</taxon>
        <taxon>Desulfobaccaceae</taxon>
        <taxon>Desulfobacca</taxon>
    </lineage>
</organism>
<reference evidence="1" key="1">
    <citation type="journal article" date="2020" name="mSystems">
        <title>Genome- and Community-Level Interaction Insights into Carbon Utilization and Element Cycling Functions of Hydrothermarchaeota in Hydrothermal Sediment.</title>
        <authorList>
            <person name="Zhou Z."/>
            <person name="Liu Y."/>
            <person name="Xu W."/>
            <person name="Pan J."/>
            <person name="Luo Z.H."/>
            <person name="Li M."/>
        </authorList>
    </citation>
    <scope>NUCLEOTIDE SEQUENCE [LARGE SCALE GENOMIC DNA]</scope>
    <source>
        <strain evidence="1">SpSt-776</strain>
    </source>
</reference>
<dbReference type="EMBL" id="DTHB01000042">
    <property type="protein sequence ID" value="HGB14584.1"/>
    <property type="molecule type" value="Genomic_DNA"/>
</dbReference>
<name>A0A7C3SIS8_9BACT</name>
<sequence>MPAEKDLISESRPDQGLTDLDHALNHIAAAMANLHEAAQYLKNCEAPSLTQHIMRAREEICKSWKGLQQVRGMAK</sequence>
<gene>
    <name evidence="1" type="ORF">ENV62_05040</name>
</gene>
<evidence type="ECO:0000313" key="1">
    <source>
        <dbReference type="EMBL" id="HGB14584.1"/>
    </source>
</evidence>
<comment type="caution">
    <text evidence="1">The sequence shown here is derived from an EMBL/GenBank/DDBJ whole genome shotgun (WGS) entry which is preliminary data.</text>
</comment>
<accession>A0A7C3SIS8</accession>